<dbReference type="InterPro" id="IPR010920">
    <property type="entry name" value="LSM_dom_sf"/>
</dbReference>
<keyword evidence="3" id="KW-1003">Cell membrane</keyword>
<dbReference type="InterPro" id="IPR023408">
    <property type="entry name" value="MscS_beta-dom_sf"/>
</dbReference>
<keyword evidence="5 7" id="KW-1133">Transmembrane helix</keyword>
<feature type="transmembrane region" description="Helical" evidence="7">
    <location>
        <begin position="22"/>
        <end position="46"/>
    </location>
</feature>
<dbReference type="PANTHER" id="PTHR30460">
    <property type="entry name" value="MODERATE CONDUCTANCE MECHANOSENSITIVE CHANNEL YBIO"/>
    <property type="match status" value="1"/>
</dbReference>
<evidence type="ECO:0000256" key="1">
    <source>
        <dbReference type="ARBA" id="ARBA00004651"/>
    </source>
</evidence>
<evidence type="ECO:0000259" key="9">
    <source>
        <dbReference type="Pfam" id="PF21082"/>
    </source>
</evidence>
<comment type="subcellular location">
    <subcellularLocation>
        <location evidence="1">Cell membrane</location>
        <topology evidence="1">Multi-pass membrane protein</topology>
    </subcellularLocation>
</comment>
<comment type="caution">
    <text evidence="10">The sequence shown here is derived from an EMBL/GenBank/DDBJ whole genome shotgun (WGS) entry which is preliminary data.</text>
</comment>
<dbReference type="OrthoDB" id="9809206at2"/>
<reference evidence="10 11" key="1">
    <citation type="submission" date="2019-03" db="EMBL/GenBank/DDBJ databases">
        <title>Genomic Encyclopedia of Type Strains, Phase IV (KMG-IV): sequencing the most valuable type-strain genomes for metagenomic binning, comparative biology and taxonomic classification.</title>
        <authorList>
            <person name="Goeker M."/>
        </authorList>
    </citation>
    <scope>NUCLEOTIDE SEQUENCE [LARGE SCALE GENOMIC DNA]</scope>
    <source>
        <strain evidence="10 11">DSM 11170</strain>
    </source>
</reference>
<evidence type="ECO:0000259" key="8">
    <source>
        <dbReference type="Pfam" id="PF00924"/>
    </source>
</evidence>
<evidence type="ECO:0000313" key="10">
    <source>
        <dbReference type="EMBL" id="TCP63864.1"/>
    </source>
</evidence>
<gene>
    <name evidence="10" type="ORF">EDD73_11411</name>
</gene>
<dbReference type="FunFam" id="2.30.30.60:FF:000001">
    <property type="entry name" value="MscS Mechanosensitive ion channel"/>
    <property type="match status" value="1"/>
</dbReference>
<dbReference type="GO" id="GO:0005886">
    <property type="term" value="C:plasma membrane"/>
    <property type="evidence" value="ECO:0007669"/>
    <property type="project" value="UniProtKB-SubCell"/>
</dbReference>
<keyword evidence="11" id="KW-1185">Reference proteome</keyword>
<dbReference type="Pfam" id="PF00924">
    <property type="entry name" value="MS_channel_2nd"/>
    <property type="match status" value="1"/>
</dbReference>
<dbReference type="Gene3D" id="3.30.70.100">
    <property type="match status" value="1"/>
</dbReference>
<keyword evidence="4 7" id="KW-0812">Transmembrane</keyword>
<organism evidence="10 11">
    <name type="scientific">Heliophilum fasciatum</name>
    <dbReference type="NCBI Taxonomy" id="35700"/>
    <lineage>
        <taxon>Bacteria</taxon>
        <taxon>Bacillati</taxon>
        <taxon>Bacillota</taxon>
        <taxon>Clostridia</taxon>
        <taxon>Eubacteriales</taxon>
        <taxon>Heliobacteriaceae</taxon>
        <taxon>Heliophilum</taxon>
    </lineage>
</organism>
<dbReference type="Gene3D" id="1.10.287.1260">
    <property type="match status" value="1"/>
</dbReference>
<dbReference type="SUPFAM" id="SSF50182">
    <property type="entry name" value="Sm-like ribonucleoproteins"/>
    <property type="match status" value="1"/>
</dbReference>
<evidence type="ECO:0000256" key="3">
    <source>
        <dbReference type="ARBA" id="ARBA00022475"/>
    </source>
</evidence>
<proteinExistence type="inferred from homology"/>
<dbReference type="SUPFAM" id="SSF82861">
    <property type="entry name" value="Mechanosensitive channel protein MscS (YggB), transmembrane region"/>
    <property type="match status" value="1"/>
</dbReference>
<feature type="transmembrane region" description="Helical" evidence="7">
    <location>
        <begin position="77"/>
        <end position="99"/>
    </location>
</feature>
<dbReference type="InterPro" id="IPR006685">
    <property type="entry name" value="MscS_channel_2nd"/>
</dbReference>
<dbReference type="AlphaFoldDB" id="A0A4R2RLN2"/>
<evidence type="ECO:0000256" key="7">
    <source>
        <dbReference type="SAM" id="Phobius"/>
    </source>
</evidence>
<name>A0A4R2RLN2_9FIRM</name>
<dbReference type="InterPro" id="IPR045276">
    <property type="entry name" value="YbiO_bact"/>
</dbReference>
<dbReference type="RefSeq" id="WP_131919375.1">
    <property type="nucleotide sequence ID" value="NZ_JAOQNU010000013.1"/>
</dbReference>
<protein>
    <submittedName>
        <fullName evidence="10">Small conductance mechanosensitive channel</fullName>
    </submittedName>
</protein>
<comment type="similarity">
    <text evidence="2">Belongs to the MscS (TC 1.A.23) family.</text>
</comment>
<dbReference type="SUPFAM" id="SSF82689">
    <property type="entry name" value="Mechanosensitive channel protein MscS (YggB), C-terminal domain"/>
    <property type="match status" value="1"/>
</dbReference>
<dbReference type="EMBL" id="SLXT01000014">
    <property type="protein sequence ID" value="TCP63864.1"/>
    <property type="molecule type" value="Genomic_DNA"/>
</dbReference>
<evidence type="ECO:0000256" key="5">
    <source>
        <dbReference type="ARBA" id="ARBA00022989"/>
    </source>
</evidence>
<dbReference type="InterPro" id="IPR011014">
    <property type="entry name" value="MscS_channel_TM-2"/>
</dbReference>
<dbReference type="Gene3D" id="2.30.30.60">
    <property type="match status" value="1"/>
</dbReference>
<feature type="transmembrane region" description="Helical" evidence="7">
    <location>
        <begin position="105"/>
        <end position="125"/>
    </location>
</feature>
<accession>A0A4R2RLN2</accession>
<feature type="domain" description="Mechanosensitive ion channel MscS C-terminal" evidence="9">
    <location>
        <begin position="193"/>
        <end position="278"/>
    </location>
</feature>
<dbReference type="Pfam" id="PF21082">
    <property type="entry name" value="MS_channel_3rd"/>
    <property type="match status" value="1"/>
</dbReference>
<dbReference type="InterPro" id="IPR049278">
    <property type="entry name" value="MS_channel_C"/>
</dbReference>
<dbReference type="InterPro" id="IPR011066">
    <property type="entry name" value="MscS_channel_C_sf"/>
</dbReference>
<evidence type="ECO:0000256" key="4">
    <source>
        <dbReference type="ARBA" id="ARBA00022692"/>
    </source>
</evidence>
<dbReference type="PANTHER" id="PTHR30460:SF0">
    <property type="entry name" value="MODERATE CONDUCTANCE MECHANOSENSITIVE CHANNEL YBIO"/>
    <property type="match status" value="1"/>
</dbReference>
<evidence type="ECO:0000256" key="2">
    <source>
        <dbReference type="ARBA" id="ARBA00008017"/>
    </source>
</evidence>
<keyword evidence="6 7" id="KW-0472">Membrane</keyword>
<evidence type="ECO:0000256" key="6">
    <source>
        <dbReference type="ARBA" id="ARBA00023136"/>
    </source>
</evidence>
<sequence length="306" mass="32864">MTGWLAEWVRSWVVAAGMPEMAGLAAAMVAGAVQVLVIVVLAWLVLRFGTMAIGQLFQQYGGKGLLDERRAATLDSLLRSVLFYTVFLFAGIVILDTVFGLQTGALLAGAGALGVAVGLGGQSLVKDIIAGFFIIFEDQYAVGDFVTLGKYTGIVEAIGLRVTKIRDMNGELHIIPNGLVKEVTNKSRGTMLVTADVPIPYEENVDRVIALMTEAAQELALAMEDVIREGPNVLGVARLGATEMVIRVTAKAVPLEHWKVERAMLRHFRLALDRAGINVPYPRQVMVPYGDTGGAVEAVVAKEEGR</sequence>
<evidence type="ECO:0000313" key="11">
    <source>
        <dbReference type="Proteomes" id="UP000294813"/>
    </source>
</evidence>
<dbReference type="Proteomes" id="UP000294813">
    <property type="component" value="Unassembled WGS sequence"/>
</dbReference>
<dbReference type="GO" id="GO:0008381">
    <property type="term" value="F:mechanosensitive monoatomic ion channel activity"/>
    <property type="evidence" value="ECO:0007669"/>
    <property type="project" value="InterPro"/>
</dbReference>
<feature type="domain" description="Mechanosensitive ion channel MscS" evidence="8">
    <location>
        <begin position="124"/>
        <end position="187"/>
    </location>
</feature>